<feature type="transmembrane region" description="Helical" evidence="2">
    <location>
        <begin position="391"/>
        <end position="410"/>
    </location>
</feature>
<dbReference type="EMBL" id="JARBDR010000337">
    <property type="protein sequence ID" value="KAJ8315794.1"/>
    <property type="molecule type" value="Genomic_DNA"/>
</dbReference>
<feature type="transmembrane region" description="Helical" evidence="2">
    <location>
        <begin position="142"/>
        <end position="162"/>
    </location>
</feature>
<feature type="transmembrane region" description="Helical" evidence="2">
    <location>
        <begin position="258"/>
        <end position="277"/>
    </location>
</feature>
<protein>
    <submittedName>
        <fullName evidence="3">Uncharacterized protein</fullName>
    </submittedName>
</protein>
<evidence type="ECO:0000256" key="2">
    <source>
        <dbReference type="SAM" id="Phobius"/>
    </source>
</evidence>
<feature type="compositionally biased region" description="Low complexity" evidence="1">
    <location>
        <begin position="648"/>
        <end position="663"/>
    </location>
</feature>
<feature type="transmembrane region" description="Helical" evidence="2">
    <location>
        <begin position="361"/>
        <end position="379"/>
    </location>
</feature>
<feature type="transmembrane region" description="Helical" evidence="2">
    <location>
        <begin position="450"/>
        <end position="472"/>
    </location>
</feature>
<dbReference type="Gene3D" id="1.20.1250.20">
    <property type="entry name" value="MFS general substrate transporter like domains"/>
    <property type="match status" value="2"/>
</dbReference>
<feature type="region of interest" description="Disordered" evidence="1">
    <location>
        <begin position="621"/>
        <end position="695"/>
    </location>
</feature>
<gene>
    <name evidence="3" type="ORF">KUTeg_007944</name>
</gene>
<feature type="transmembrane region" description="Helical" evidence="2">
    <location>
        <begin position="478"/>
        <end position="499"/>
    </location>
</feature>
<feature type="region of interest" description="Disordered" evidence="1">
    <location>
        <begin position="59"/>
        <end position="85"/>
    </location>
</feature>
<feature type="compositionally biased region" description="Basic and acidic residues" evidence="1">
    <location>
        <begin position="73"/>
        <end position="85"/>
    </location>
</feature>
<dbReference type="InterPro" id="IPR050327">
    <property type="entry name" value="Proton-linked_MCT"/>
</dbReference>
<keyword evidence="2" id="KW-1133">Transmembrane helix</keyword>
<dbReference type="Proteomes" id="UP001217089">
    <property type="component" value="Unassembled WGS sequence"/>
</dbReference>
<dbReference type="InterPro" id="IPR036259">
    <property type="entry name" value="MFS_trans_sf"/>
</dbReference>
<name>A0ABQ9FES7_TEGGR</name>
<dbReference type="PANTHER" id="PTHR11360:SF251">
    <property type="entry name" value="MAJOR FACILITATOR SUPERFAMILY (MFS) PROFILE DOMAIN-CONTAINING PROTEIN"/>
    <property type="match status" value="1"/>
</dbReference>
<sequence length="711" mass="79379">MPSNSITKCSSGQEIKYDKSAIIRNNSSESGTSYEAGSQQQQQQQRFIVQGNPIQDIRESSTGVSITMKTQPRNKDGSSADTDRKTTTRIDFGDFYPDGGWGWVITGAATLVYVLCNGFHHAFGILYLQILDRRPDPIDTTWLGSVGVSITYFLSPIISTICQRKSPRLYAVIGGLTCALGCLFLSFSEHMEQLFISHCVVLSLGSGITISTANVMVGRYFRRKREMAEMTMIAGTGIGTAVMSVLFQELNRKVKWQHALQCISGLMVLSIFAGSLYRSVSMYHPRRKVIMHIKSQKKSRRERDTERQPYFDFSALRMRALQGLMFISAMISFGMYVPFLLLVKTAKEQGVDEEMQLKINVYLGLGFLAGCLILGYIIIRDSKECSISRRHLCQTCSVACGILTLLLLMAKDQNAFALYAWGFGIFCGGYCYTVKVYTYELVKIKIMERAWGFVCAAQFLPILLGAPIAAYLNSTYQSHTAGFIMSGVSMLCGGVLFFFMPPLEKHRSNQEIIQIAKNTCSKNSAEAAALLDLDLTEAMVTKPLNNVQFIVSPSRLKQNGKDGGKIQMQCFIHHKEKEKPRQIVLSKITEEKEGLRLDFNEVSQISTNLTKINECTLSKKEKPEIETSQSQSQSCAHASDYHSDSTHSNHTGKSSSTSTSNSSKSHEPRRFKKSMDNVRVELFDPPSQEKESTATVSYDSDLYINLCEAQV</sequence>
<feature type="transmembrane region" description="Helical" evidence="2">
    <location>
        <begin position="323"/>
        <end position="341"/>
    </location>
</feature>
<dbReference type="SUPFAM" id="SSF103473">
    <property type="entry name" value="MFS general substrate transporter"/>
    <property type="match status" value="1"/>
</dbReference>
<evidence type="ECO:0000256" key="1">
    <source>
        <dbReference type="SAM" id="MobiDB-lite"/>
    </source>
</evidence>
<dbReference type="InterPro" id="IPR011701">
    <property type="entry name" value="MFS"/>
</dbReference>
<feature type="transmembrane region" description="Helical" evidence="2">
    <location>
        <begin position="416"/>
        <end position="438"/>
    </location>
</feature>
<feature type="transmembrane region" description="Helical" evidence="2">
    <location>
        <begin position="169"/>
        <end position="188"/>
    </location>
</feature>
<dbReference type="PANTHER" id="PTHR11360">
    <property type="entry name" value="MONOCARBOXYLATE TRANSPORTER"/>
    <property type="match status" value="1"/>
</dbReference>
<feature type="transmembrane region" description="Helical" evidence="2">
    <location>
        <begin position="111"/>
        <end position="130"/>
    </location>
</feature>
<feature type="compositionally biased region" description="Polar residues" evidence="1">
    <location>
        <begin position="60"/>
        <end position="71"/>
    </location>
</feature>
<feature type="compositionally biased region" description="Polar residues" evidence="1">
    <location>
        <begin position="23"/>
        <end position="38"/>
    </location>
</feature>
<reference evidence="3 4" key="1">
    <citation type="submission" date="2022-12" db="EMBL/GenBank/DDBJ databases">
        <title>Chromosome-level genome of Tegillarca granosa.</title>
        <authorList>
            <person name="Kim J."/>
        </authorList>
    </citation>
    <scope>NUCLEOTIDE SEQUENCE [LARGE SCALE GENOMIC DNA]</scope>
    <source>
        <strain evidence="3">Teg-2019</strain>
        <tissue evidence="3">Adductor muscle</tissue>
    </source>
</reference>
<feature type="region of interest" description="Disordered" evidence="1">
    <location>
        <begin position="18"/>
        <end position="45"/>
    </location>
</feature>
<proteinExistence type="predicted"/>
<feature type="compositionally biased region" description="Basic and acidic residues" evidence="1">
    <location>
        <begin position="664"/>
        <end position="692"/>
    </location>
</feature>
<keyword evidence="4" id="KW-1185">Reference proteome</keyword>
<keyword evidence="2" id="KW-0812">Transmembrane</keyword>
<feature type="transmembrane region" description="Helical" evidence="2">
    <location>
        <begin position="194"/>
        <end position="215"/>
    </location>
</feature>
<dbReference type="Pfam" id="PF07690">
    <property type="entry name" value="MFS_1"/>
    <property type="match status" value="1"/>
</dbReference>
<keyword evidence="2" id="KW-0472">Membrane</keyword>
<accession>A0ABQ9FES7</accession>
<evidence type="ECO:0000313" key="4">
    <source>
        <dbReference type="Proteomes" id="UP001217089"/>
    </source>
</evidence>
<organism evidence="3 4">
    <name type="scientific">Tegillarca granosa</name>
    <name type="common">Malaysian cockle</name>
    <name type="synonym">Anadara granosa</name>
    <dbReference type="NCBI Taxonomy" id="220873"/>
    <lineage>
        <taxon>Eukaryota</taxon>
        <taxon>Metazoa</taxon>
        <taxon>Spiralia</taxon>
        <taxon>Lophotrochozoa</taxon>
        <taxon>Mollusca</taxon>
        <taxon>Bivalvia</taxon>
        <taxon>Autobranchia</taxon>
        <taxon>Pteriomorphia</taxon>
        <taxon>Arcoida</taxon>
        <taxon>Arcoidea</taxon>
        <taxon>Arcidae</taxon>
        <taxon>Tegillarca</taxon>
    </lineage>
</organism>
<comment type="caution">
    <text evidence="3">The sequence shown here is derived from an EMBL/GenBank/DDBJ whole genome shotgun (WGS) entry which is preliminary data.</text>
</comment>
<feature type="transmembrane region" description="Helical" evidence="2">
    <location>
        <begin position="227"/>
        <end position="246"/>
    </location>
</feature>
<evidence type="ECO:0000313" key="3">
    <source>
        <dbReference type="EMBL" id="KAJ8315794.1"/>
    </source>
</evidence>